<proteinExistence type="predicted"/>
<gene>
    <name evidence="1" type="ORF">Pfra01_000140700</name>
</gene>
<protein>
    <submittedName>
        <fullName evidence="1">Unnamed protein product</fullName>
    </submittedName>
</protein>
<organism evidence="1 2">
    <name type="scientific">Phytophthora fragariaefolia</name>
    <dbReference type="NCBI Taxonomy" id="1490495"/>
    <lineage>
        <taxon>Eukaryota</taxon>
        <taxon>Sar</taxon>
        <taxon>Stramenopiles</taxon>
        <taxon>Oomycota</taxon>
        <taxon>Peronosporomycetes</taxon>
        <taxon>Peronosporales</taxon>
        <taxon>Peronosporaceae</taxon>
        <taxon>Phytophthora</taxon>
    </lineage>
</organism>
<name>A0A9W6WVJ4_9STRA</name>
<evidence type="ECO:0000313" key="1">
    <source>
        <dbReference type="EMBL" id="GMF17924.1"/>
    </source>
</evidence>
<sequence length="542" mass="59598">MDTIALDAAAAHVGRRVRFVAAVQQVASGKRVLVARRRVQLCHVLLVGDASRQFFKLTSWGEGPPTLTQALRTADVDGDADPMRLSSADAAVQVGDIVLFSCCRIKAYRGNVEAQFVQHSHEAATSSTAQLLYRKDRYFSVQDVPLKDLYPMIEWYKQHCREFIGDGVATSAARGVRNRAMIKDLRENMVASVLCKLRPLKDPAGGTGGGAGVASEMDGVLLCELVMYDSARDAMTVNLWDQHAEKRFVTRLLDHRGVIEIGGIVVSLQALSNRLLANTTPHTSFRLLDVDDPESIALERRITGAGAPIQITVAKRANTLSTFATIEELEASQFEGHATLQNVRFEQVHLGRHFGNESTVLAKFAPRLAERYCTGCNQGLPEMPCQGKSVMPRYIPCANKCKTRRGSSIDSPCDWRYRRCTMIIRDTRNGRLLIEVDNQAIIQIVGNIEARDLIESCETKAPATSMPSVQFHASSAVASLLNALVEESTQMFEAQLMCSTVKRPDTASLPSDSYQDSSHGEISVPRRSFNLISLAPSDVFSI</sequence>
<dbReference type="Proteomes" id="UP001165121">
    <property type="component" value="Unassembled WGS sequence"/>
</dbReference>
<dbReference type="AlphaFoldDB" id="A0A9W6WVJ4"/>
<dbReference type="OrthoDB" id="72787at2759"/>
<accession>A0A9W6WVJ4</accession>
<dbReference type="EMBL" id="BSXT01000114">
    <property type="protein sequence ID" value="GMF17924.1"/>
    <property type="molecule type" value="Genomic_DNA"/>
</dbReference>
<keyword evidence="2" id="KW-1185">Reference proteome</keyword>
<reference evidence="1" key="1">
    <citation type="submission" date="2023-04" db="EMBL/GenBank/DDBJ databases">
        <title>Phytophthora fragariaefolia NBRC 109709.</title>
        <authorList>
            <person name="Ichikawa N."/>
            <person name="Sato H."/>
            <person name="Tonouchi N."/>
        </authorList>
    </citation>
    <scope>NUCLEOTIDE SEQUENCE</scope>
    <source>
        <strain evidence="1">NBRC 109709</strain>
    </source>
</reference>
<comment type="caution">
    <text evidence="1">The sequence shown here is derived from an EMBL/GenBank/DDBJ whole genome shotgun (WGS) entry which is preliminary data.</text>
</comment>
<evidence type="ECO:0000313" key="2">
    <source>
        <dbReference type="Proteomes" id="UP001165121"/>
    </source>
</evidence>